<feature type="chain" id="PRO_5016397116" description="TonB-dependent receptor plug domain-containing protein" evidence="4">
    <location>
        <begin position="22"/>
        <end position="334"/>
    </location>
</feature>
<accession>A0A327NL20</accession>
<evidence type="ECO:0000256" key="3">
    <source>
        <dbReference type="SAM" id="MobiDB-lite"/>
    </source>
</evidence>
<keyword evidence="7" id="KW-1185">Reference proteome</keyword>
<evidence type="ECO:0000313" key="7">
    <source>
        <dbReference type="Proteomes" id="UP000249016"/>
    </source>
</evidence>
<dbReference type="InterPro" id="IPR008969">
    <property type="entry name" value="CarboxyPept-like_regulatory"/>
</dbReference>
<dbReference type="GO" id="GO:0015344">
    <property type="term" value="F:siderophore uptake transmembrane transporter activity"/>
    <property type="evidence" value="ECO:0007669"/>
    <property type="project" value="TreeGrafter"/>
</dbReference>
<name>A0A327NL20_9BACT</name>
<dbReference type="EMBL" id="QLII01000001">
    <property type="protein sequence ID" value="RAI75453.1"/>
    <property type="molecule type" value="Genomic_DNA"/>
</dbReference>
<gene>
    <name evidence="6" type="ORF">HMF3257_17085</name>
</gene>
<evidence type="ECO:0000256" key="1">
    <source>
        <dbReference type="ARBA" id="ARBA00022729"/>
    </source>
</evidence>
<comment type="subcellular location">
    <subcellularLocation>
        <location evidence="2">Cell outer membrane</location>
        <topology evidence="2">Multi-pass membrane protein</topology>
    </subcellularLocation>
</comment>
<feature type="region of interest" description="Disordered" evidence="3">
    <location>
        <begin position="302"/>
        <end position="334"/>
    </location>
</feature>
<dbReference type="Gene3D" id="2.60.40.1120">
    <property type="entry name" value="Carboxypeptidase-like, regulatory domain"/>
    <property type="match status" value="1"/>
</dbReference>
<keyword evidence="2" id="KW-0472">Membrane</keyword>
<keyword evidence="2" id="KW-0998">Cell outer membrane</keyword>
<dbReference type="RefSeq" id="WP_111343895.1">
    <property type="nucleotide sequence ID" value="NZ_QLII01000001.1"/>
</dbReference>
<comment type="similarity">
    <text evidence="2">Belongs to the TonB-dependent receptor family.</text>
</comment>
<dbReference type="GO" id="GO:0044718">
    <property type="term" value="P:siderophore transmembrane transport"/>
    <property type="evidence" value="ECO:0007669"/>
    <property type="project" value="TreeGrafter"/>
</dbReference>
<dbReference type="PANTHER" id="PTHR30069:SF29">
    <property type="entry name" value="HEMOGLOBIN AND HEMOGLOBIN-HAPTOGLOBIN-BINDING PROTEIN 1-RELATED"/>
    <property type="match status" value="1"/>
</dbReference>
<keyword evidence="1 4" id="KW-0732">Signal</keyword>
<dbReference type="SUPFAM" id="SSF49464">
    <property type="entry name" value="Carboxypeptidase regulatory domain-like"/>
    <property type="match status" value="1"/>
</dbReference>
<comment type="caution">
    <text evidence="6">The sequence shown here is derived from an EMBL/GenBank/DDBJ whole genome shotgun (WGS) entry which is preliminary data.</text>
</comment>
<dbReference type="AlphaFoldDB" id="A0A327NL20"/>
<dbReference type="PANTHER" id="PTHR30069">
    <property type="entry name" value="TONB-DEPENDENT OUTER MEMBRANE RECEPTOR"/>
    <property type="match status" value="1"/>
</dbReference>
<dbReference type="Pfam" id="PF13715">
    <property type="entry name" value="CarbopepD_reg_2"/>
    <property type="match status" value="1"/>
</dbReference>
<dbReference type="InterPro" id="IPR037066">
    <property type="entry name" value="Plug_dom_sf"/>
</dbReference>
<dbReference type="PROSITE" id="PS52016">
    <property type="entry name" value="TONB_DEPENDENT_REC_3"/>
    <property type="match status" value="1"/>
</dbReference>
<feature type="signal peptide" evidence="4">
    <location>
        <begin position="1"/>
        <end position="21"/>
    </location>
</feature>
<organism evidence="6 7">
    <name type="scientific">Spirosoma telluris</name>
    <dbReference type="NCBI Taxonomy" id="2183553"/>
    <lineage>
        <taxon>Bacteria</taxon>
        <taxon>Pseudomonadati</taxon>
        <taxon>Bacteroidota</taxon>
        <taxon>Cytophagia</taxon>
        <taxon>Cytophagales</taxon>
        <taxon>Cytophagaceae</taxon>
        <taxon>Spirosoma</taxon>
    </lineage>
</organism>
<dbReference type="OrthoDB" id="1111684at2"/>
<dbReference type="InterPro" id="IPR039426">
    <property type="entry name" value="TonB-dep_rcpt-like"/>
</dbReference>
<dbReference type="GO" id="GO:0009279">
    <property type="term" value="C:cell outer membrane"/>
    <property type="evidence" value="ECO:0007669"/>
    <property type="project" value="UniProtKB-SubCell"/>
</dbReference>
<protein>
    <recommendedName>
        <fullName evidence="5">TonB-dependent receptor plug domain-containing protein</fullName>
    </recommendedName>
</protein>
<dbReference type="Proteomes" id="UP000249016">
    <property type="component" value="Unassembled WGS sequence"/>
</dbReference>
<sequence>MTYRYLIYFIMFGLGIPASFAQEIPAPPTKATKPHRVDFTVSGRVVDGKTGESLPYAHVRVVATKQTVGTNLDGYFTLLHVPTDTAMLLISFLGYRDLRFQLQPEKSVRNLRIELEASVIDLSDITIVAQKAEVMKASSDEVGLIQLTPRNLTKLPNIGERDVFRALQLMPGVSAANESSSGLYVRGGTPDQTLVLFDGFTVYNVDHLYGFFSAFNYNALKSVQLYKGGFDAKYGGRLSGVAELTGKEGNRRQFNAGGDASLLSVNAYAEGPIGRKITFLVAGRRSFKGPLYEKLFNQFQTSSNSQTRNNRGLPEEGRGRAGNDLVIKAKPASK</sequence>
<keyword evidence="2" id="KW-0813">Transport</keyword>
<dbReference type="InterPro" id="IPR012910">
    <property type="entry name" value="Plug_dom"/>
</dbReference>
<evidence type="ECO:0000256" key="2">
    <source>
        <dbReference type="PROSITE-ProRule" id="PRU01360"/>
    </source>
</evidence>
<evidence type="ECO:0000259" key="5">
    <source>
        <dbReference type="Pfam" id="PF07715"/>
    </source>
</evidence>
<dbReference type="SUPFAM" id="SSF56935">
    <property type="entry name" value="Porins"/>
    <property type="match status" value="1"/>
</dbReference>
<dbReference type="Gene3D" id="2.170.130.10">
    <property type="entry name" value="TonB-dependent receptor, plug domain"/>
    <property type="match status" value="1"/>
</dbReference>
<proteinExistence type="inferred from homology"/>
<keyword evidence="2" id="KW-1134">Transmembrane beta strand</keyword>
<dbReference type="Pfam" id="PF07715">
    <property type="entry name" value="Plug"/>
    <property type="match status" value="1"/>
</dbReference>
<reference evidence="6 7" key="1">
    <citation type="submission" date="2018-06" db="EMBL/GenBank/DDBJ databases">
        <title>Spirosoma sp. HMF3257 Genome sequencing and assembly.</title>
        <authorList>
            <person name="Kang H."/>
            <person name="Cha I."/>
            <person name="Kim H."/>
            <person name="Kang J."/>
            <person name="Joh K."/>
        </authorList>
    </citation>
    <scope>NUCLEOTIDE SEQUENCE [LARGE SCALE GENOMIC DNA]</scope>
    <source>
        <strain evidence="6 7">HMF3257</strain>
    </source>
</reference>
<keyword evidence="2" id="KW-0812">Transmembrane</keyword>
<evidence type="ECO:0000256" key="4">
    <source>
        <dbReference type="SAM" id="SignalP"/>
    </source>
</evidence>
<feature type="domain" description="TonB-dependent receptor plug" evidence="5">
    <location>
        <begin position="158"/>
        <end position="240"/>
    </location>
</feature>
<evidence type="ECO:0000313" key="6">
    <source>
        <dbReference type="EMBL" id="RAI75453.1"/>
    </source>
</evidence>